<dbReference type="HAMAP" id="MF_01871">
    <property type="entry name" value="DabA"/>
    <property type="match status" value="1"/>
</dbReference>
<feature type="binding site" evidence="6">
    <location>
        <position position="355"/>
    </location>
    <ligand>
        <name>Zn(2+)</name>
        <dbReference type="ChEBI" id="CHEBI:29105"/>
    </ligand>
</feature>
<comment type="function">
    <text evidence="6">Part of an energy-coupled inorganic carbon pump.</text>
</comment>
<keyword evidence="2 6" id="KW-1003">Cell membrane</keyword>
<accession>A0A517TUJ3</accession>
<feature type="binding site" evidence="6">
    <location>
        <position position="548"/>
    </location>
    <ligand>
        <name>Zn(2+)</name>
        <dbReference type="ChEBI" id="CHEBI:29105"/>
    </ligand>
</feature>
<feature type="binding site" evidence="6">
    <location>
        <position position="357"/>
    </location>
    <ligand>
        <name>Zn(2+)</name>
        <dbReference type="ChEBI" id="CHEBI:29105"/>
    </ligand>
</feature>
<dbReference type="PANTHER" id="PTHR38344">
    <property type="entry name" value="UPF0753 PROTEIN AQ_863"/>
    <property type="match status" value="1"/>
</dbReference>
<keyword evidence="5 6" id="KW-0472">Membrane</keyword>
<feature type="binding site" evidence="6">
    <location>
        <position position="533"/>
    </location>
    <ligand>
        <name>Zn(2+)</name>
        <dbReference type="ChEBI" id="CHEBI:29105"/>
    </ligand>
</feature>
<keyword evidence="4 6" id="KW-0862">Zinc</keyword>
<evidence type="ECO:0000256" key="2">
    <source>
        <dbReference type="ARBA" id="ARBA00022475"/>
    </source>
</evidence>
<evidence type="ECO:0000256" key="1">
    <source>
        <dbReference type="ARBA" id="ARBA00022448"/>
    </source>
</evidence>
<dbReference type="InterPro" id="IPR018752">
    <property type="entry name" value="DabA"/>
</dbReference>
<gene>
    <name evidence="6" type="primary">dabA</name>
    <name evidence="7" type="ORF">I41_12080</name>
</gene>
<comment type="subunit">
    <text evidence="6">Forms a complex with DabB.</text>
</comment>
<dbReference type="AlphaFoldDB" id="A0A517TUJ3"/>
<dbReference type="PANTHER" id="PTHR38344:SF1">
    <property type="entry name" value="INORGANIC CARBON TRANSPORTER SUBUNIT DABA-RELATED"/>
    <property type="match status" value="1"/>
</dbReference>
<comment type="subcellular location">
    <subcellularLocation>
        <location evidence="6">Cell membrane</location>
        <topology evidence="6">Peripheral membrane protein</topology>
    </subcellularLocation>
</comment>
<sequence length="828" mass="90065">MVAASLAQRAKGFPATPTNKAPDIEQVLVEVQAAIVPLWPLKDFVAVNPLGGMSDADLLQVHRTMRRQRDAELLMPGDYYLDSLARGSLADHDLEAALNECRVAHPEIYGVVSVSELATRLEQHSSGRTPQAEPGDWTFAAAIDRGAGTSWSASVVAEISKICAAHFDQTQATWPSPWKHLSFYAAWREMACRDRRIEKLGLADFRVFAAQLPASPREAIEALLRKLDVGPSQWQAFLLSQLWSINGWSAYVKYRVRTAAMAGVQDEDLLGLLAARLAYDAALAEAFAEHSAKESWLPRFTPSEEVAVGDEASARYFFQAASEVAFRRSICRELLDANVASGKRSARPEVQMVFCIDVRSEPIRRRLENAAKNLETFGYAGFFGVPMEYVPLGARQGPCQCPALISPSISIKEGLGGGHEPTEAAILSRRLSVRLSRKVWKAFQSSASSCFSFVEAVGLAYAGKLLAASVGWRSSNGDGRYDGVSDAHCQALGPVIDGMSAEESEKLVNFAAGMLGATGWTSDFAPLVVVCGHESDATNNLYKAALDCGACGGHSGEANARAAAAILNDARVRRSLAARGIEIPADSYVLAAVHNTTTDEIRWLDSDNVPATHAAALSALRHTATKAAREVQAERAQRFGIRGDARRRARDWSEVRPEWGLAGNAAFIIAPRSSTAEIDLKGRVFLHSYDHDQDAELRALESIMTGPMVVTNWINMQYYASTVDNRAFGSGNKTIHNAVGNIGVVAGNGGDLMTGLAWQSVHDGRRLQHEPLRLLVIVQAPRQALESVIAKHETLRALAGNQWITLLAWERGKFFRYVSAGQWQAYAP</sequence>
<evidence type="ECO:0000256" key="4">
    <source>
        <dbReference type="ARBA" id="ARBA00022833"/>
    </source>
</evidence>
<dbReference type="Pfam" id="PF10070">
    <property type="entry name" value="DabA"/>
    <property type="match status" value="1"/>
</dbReference>
<comment type="cofactor">
    <cofactor evidence="6">
        <name>Zn(2+)</name>
        <dbReference type="ChEBI" id="CHEBI:29105"/>
    </cofactor>
</comment>
<dbReference type="RefSeq" id="WP_168206719.1">
    <property type="nucleotide sequence ID" value="NZ_CP036339.1"/>
</dbReference>
<name>A0A517TUJ3_9BACT</name>
<protein>
    <recommendedName>
        <fullName evidence="6">Probable inorganic carbon transporter subunit DabA</fullName>
    </recommendedName>
</protein>
<dbReference type="GO" id="GO:0005886">
    <property type="term" value="C:plasma membrane"/>
    <property type="evidence" value="ECO:0007669"/>
    <property type="project" value="UniProtKB-SubCell"/>
</dbReference>
<keyword evidence="3 6" id="KW-0479">Metal-binding</keyword>
<evidence type="ECO:0000313" key="8">
    <source>
        <dbReference type="Proteomes" id="UP000317909"/>
    </source>
</evidence>
<keyword evidence="1 6" id="KW-0813">Transport</keyword>
<evidence type="ECO:0000313" key="7">
    <source>
        <dbReference type="EMBL" id="QDT72042.1"/>
    </source>
</evidence>
<dbReference type="KEGG" id="llh:I41_12080"/>
<dbReference type="EMBL" id="CP036339">
    <property type="protein sequence ID" value="QDT72042.1"/>
    <property type="molecule type" value="Genomic_DNA"/>
</dbReference>
<reference evidence="7 8" key="1">
    <citation type="submission" date="2019-02" db="EMBL/GenBank/DDBJ databases">
        <title>Deep-cultivation of Planctomycetes and their phenomic and genomic characterization uncovers novel biology.</title>
        <authorList>
            <person name="Wiegand S."/>
            <person name="Jogler M."/>
            <person name="Boedeker C."/>
            <person name="Pinto D."/>
            <person name="Vollmers J."/>
            <person name="Rivas-Marin E."/>
            <person name="Kohn T."/>
            <person name="Peeters S.H."/>
            <person name="Heuer A."/>
            <person name="Rast P."/>
            <person name="Oberbeckmann S."/>
            <person name="Bunk B."/>
            <person name="Jeske O."/>
            <person name="Meyerdierks A."/>
            <person name="Storesund J.E."/>
            <person name="Kallscheuer N."/>
            <person name="Luecker S."/>
            <person name="Lage O.M."/>
            <person name="Pohl T."/>
            <person name="Merkel B.J."/>
            <person name="Hornburger P."/>
            <person name="Mueller R.-W."/>
            <person name="Bruemmer F."/>
            <person name="Labrenz M."/>
            <person name="Spormann A.M."/>
            <person name="Op den Camp H."/>
            <person name="Overmann J."/>
            <person name="Amann R."/>
            <person name="Jetten M.S.M."/>
            <person name="Mascher T."/>
            <person name="Medema M.H."/>
            <person name="Devos D.P."/>
            <person name="Kaster A.-K."/>
            <person name="Ovreas L."/>
            <person name="Rohde M."/>
            <person name="Galperin M.Y."/>
            <person name="Jogler C."/>
        </authorList>
    </citation>
    <scope>NUCLEOTIDE SEQUENCE [LARGE SCALE GENOMIC DNA]</scope>
    <source>
        <strain evidence="7 8">I41</strain>
    </source>
</reference>
<evidence type="ECO:0000256" key="3">
    <source>
        <dbReference type="ARBA" id="ARBA00022723"/>
    </source>
</evidence>
<comment type="similarity">
    <text evidence="6">Belongs to the inorganic carbon transporter (TC 9.A.2) DabA family.</text>
</comment>
<keyword evidence="8" id="KW-1185">Reference proteome</keyword>
<dbReference type="Proteomes" id="UP000317909">
    <property type="component" value="Chromosome"/>
</dbReference>
<evidence type="ECO:0000256" key="6">
    <source>
        <dbReference type="HAMAP-Rule" id="MF_01871"/>
    </source>
</evidence>
<dbReference type="GO" id="GO:0008270">
    <property type="term" value="F:zinc ion binding"/>
    <property type="evidence" value="ECO:0007669"/>
    <property type="project" value="UniProtKB-UniRule"/>
</dbReference>
<proteinExistence type="inferred from homology"/>
<evidence type="ECO:0000256" key="5">
    <source>
        <dbReference type="ARBA" id="ARBA00023136"/>
    </source>
</evidence>
<organism evidence="7 8">
    <name type="scientific">Lacipirellula limnantheis</name>
    <dbReference type="NCBI Taxonomy" id="2528024"/>
    <lineage>
        <taxon>Bacteria</taxon>
        <taxon>Pseudomonadati</taxon>
        <taxon>Planctomycetota</taxon>
        <taxon>Planctomycetia</taxon>
        <taxon>Pirellulales</taxon>
        <taxon>Lacipirellulaceae</taxon>
        <taxon>Lacipirellula</taxon>
    </lineage>
</organism>